<keyword evidence="2" id="KW-1185">Reference proteome</keyword>
<dbReference type="AlphaFoldDB" id="B5HS16"/>
<organism evidence="1 2">
    <name type="scientific">Streptomyces sviceus (strain ATCC 29083 / DSM 924 / JCM 4929 / NBRC 13980 / NCIMB 11184 / NRRL 5439 / UC 5370)</name>
    <dbReference type="NCBI Taxonomy" id="463191"/>
    <lineage>
        <taxon>Bacteria</taxon>
        <taxon>Bacillati</taxon>
        <taxon>Actinomycetota</taxon>
        <taxon>Actinomycetes</taxon>
        <taxon>Kitasatosporales</taxon>
        <taxon>Streptomycetaceae</taxon>
        <taxon>Streptomyces</taxon>
    </lineage>
</organism>
<protein>
    <submittedName>
        <fullName evidence="1">Uncharacterized protein</fullName>
    </submittedName>
</protein>
<proteinExistence type="predicted"/>
<reference evidence="1" key="1">
    <citation type="submission" date="2009-10" db="EMBL/GenBank/DDBJ databases">
        <title>The genome sequence of Streptomyces sviceus strain ATCC 29083.</title>
        <authorList>
            <consortium name="The Broad Institute Genome Sequencing Platform"/>
            <consortium name="Broad Institute Microbial Sequencing Center"/>
            <person name="Fischbach M."/>
            <person name="Godfrey P."/>
            <person name="Ward D."/>
            <person name="Young S."/>
            <person name="Zeng Q."/>
            <person name="Koehrsen M."/>
            <person name="Alvarado L."/>
            <person name="Berlin A.M."/>
            <person name="Bochicchio J."/>
            <person name="Borenstein D."/>
            <person name="Chapman S.B."/>
            <person name="Chen Z."/>
            <person name="Engels R."/>
            <person name="Freedman E."/>
            <person name="Gellesch M."/>
            <person name="Goldberg J."/>
            <person name="Griggs A."/>
            <person name="Gujja S."/>
            <person name="Heilman E.R."/>
            <person name="Heiman D.I."/>
            <person name="Hepburn T.A."/>
            <person name="Howarth C."/>
            <person name="Jen D."/>
            <person name="Larson L."/>
            <person name="Lewis B."/>
            <person name="Mehta T."/>
            <person name="Park D."/>
            <person name="Pearson M."/>
            <person name="Richards J."/>
            <person name="Roberts A."/>
            <person name="Saif S."/>
            <person name="Shea T.D."/>
            <person name="Shenoy N."/>
            <person name="Sisk P."/>
            <person name="Stolte C."/>
            <person name="Sykes S.N."/>
            <person name="Thomson T."/>
            <person name="Walk T."/>
            <person name="White J."/>
            <person name="Yandava C."/>
            <person name="Straight P."/>
            <person name="Clardy J."/>
            <person name="Hung D."/>
            <person name="Kolter R."/>
            <person name="Mekalanos J."/>
            <person name="Walker S."/>
            <person name="Walsh C.T."/>
            <person name="Wieland-Brown L.C."/>
            <person name="Haas B."/>
            <person name="Nusbaum C."/>
            <person name="Birren B."/>
        </authorList>
    </citation>
    <scope>NUCLEOTIDE SEQUENCE [LARGE SCALE GENOMIC DNA]</scope>
    <source>
        <strain evidence="1">ATCC 29083</strain>
    </source>
</reference>
<gene>
    <name evidence="1" type="ORF">SSEG_02201</name>
</gene>
<name>B5HS16_STRX2</name>
<evidence type="ECO:0000313" key="2">
    <source>
        <dbReference type="Proteomes" id="UP000002785"/>
    </source>
</evidence>
<dbReference type="HOGENOM" id="CLU_1721312_0_0_11"/>
<sequence>MLCEEATLFPFAAMMARLAEPALSDLLELSRRRGEAKSGTNPLLEATVSIGGDNEVSYTRVSLKRSSPGATVKIYVYSWDVNHDLARYVGGDPPPDEEDALLRSRGPVSPHRSIGSWRVAEELCRMVGGTGVTRGDDGLAYFSLTLS</sequence>
<accession>B5HS16</accession>
<dbReference type="EMBL" id="CM000951">
    <property type="protein sequence ID" value="EDY55620.1"/>
    <property type="molecule type" value="Genomic_DNA"/>
</dbReference>
<evidence type="ECO:0000313" key="1">
    <source>
        <dbReference type="EMBL" id="EDY55620.1"/>
    </source>
</evidence>
<dbReference type="Proteomes" id="UP000002785">
    <property type="component" value="Chromosome"/>
</dbReference>